<reference evidence="2" key="1">
    <citation type="journal article" date="2015" name="Nature">
        <title>Complex archaea that bridge the gap between prokaryotes and eukaryotes.</title>
        <authorList>
            <person name="Spang A."/>
            <person name="Saw J.H."/>
            <person name="Jorgensen S.L."/>
            <person name="Zaremba-Niedzwiedzka K."/>
            <person name="Martijn J."/>
            <person name="Lind A.E."/>
            <person name="van Eijk R."/>
            <person name="Schleper C."/>
            <person name="Guy L."/>
            <person name="Ettema T.J."/>
        </authorList>
    </citation>
    <scope>NUCLEOTIDE SEQUENCE</scope>
</reference>
<protein>
    <submittedName>
        <fullName evidence="2">Uncharacterized protein</fullName>
    </submittedName>
</protein>
<keyword evidence="1" id="KW-1133">Transmembrane helix</keyword>
<proteinExistence type="predicted"/>
<organism evidence="2">
    <name type="scientific">marine sediment metagenome</name>
    <dbReference type="NCBI Taxonomy" id="412755"/>
    <lineage>
        <taxon>unclassified sequences</taxon>
        <taxon>metagenomes</taxon>
        <taxon>ecological metagenomes</taxon>
    </lineage>
</organism>
<feature type="transmembrane region" description="Helical" evidence="1">
    <location>
        <begin position="20"/>
        <end position="41"/>
    </location>
</feature>
<keyword evidence="1" id="KW-0812">Transmembrane</keyword>
<keyword evidence="1" id="KW-0472">Membrane</keyword>
<dbReference type="AlphaFoldDB" id="A0A0F9RIU3"/>
<dbReference type="EMBL" id="LAZR01000846">
    <property type="protein sequence ID" value="KKN56390.1"/>
    <property type="molecule type" value="Genomic_DNA"/>
</dbReference>
<accession>A0A0F9RIU3</accession>
<sequence length="135" mass="14782">MLCQEDTSSWDMSDRKVSVIVYGAFILGGLAIAGAAAYFALNKPVSECAPDIVVLSDPTSPLRIVEALLILEEEGVITTVDDALDSLENAQYVYDPDEDYEIEYWLFFEGVAAEFNIGCPKVEGTNLEYEGTRGL</sequence>
<name>A0A0F9RIU3_9ZZZZ</name>
<evidence type="ECO:0000256" key="1">
    <source>
        <dbReference type="SAM" id="Phobius"/>
    </source>
</evidence>
<evidence type="ECO:0000313" key="2">
    <source>
        <dbReference type="EMBL" id="KKN56390.1"/>
    </source>
</evidence>
<gene>
    <name evidence="2" type="ORF">LCGC14_0573010</name>
</gene>
<comment type="caution">
    <text evidence="2">The sequence shown here is derived from an EMBL/GenBank/DDBJ whole genome shotgun (WGS) entry which is preliminary data.</text>
</comment>